<accession>A0A1G9B6D7</accession>
<dbReference type="Gene3D" id="3.40.50.1390">
    <property type="entry name" value="Resolvase, N-terminal catalytic domain"/>
    <property type="match status" value="1"/>
</dbReference>
<dbReference type="InterPro" id="IPR006119">
    <property type="entry name" value="Resolv_N"/>
</dbReference>
<dbReference type="PANTHER" id="PTHR30461">
    <property type="entry name" value="DNA-INVERTASE FROM LAMBDOID PROPHAGE"/>
    <property type="match status" value="1"/>
</dbReference>
<dbReference type="Proteomes" id="UP000198510">
    <property type="component" value="Unassembled WGS sequence"/>
</dbReference>
<dbReference type="EMBL" id="FNFO01000002">
    <property type="protein sequence ID" value="SDK34435.1"/>
    <property type="molecule type" value="Genomic_DNA"/>
</dbReference>
<protein>
    <submittedName>
        <fullName evidence="2">Site-specific DNA recombinase</fullName>
    </submittedName>
</protein>
<proteinExistence type="predicted"/>
<dbReference type="PROSITE" id="PS51736">
    <property type="entry name" value="RECOMBINASES_3"/>
    <property type="match status" value="1"/>
</dbReference>
<dbReference type="InterPro" id="IPR050639">
    <property type="entry name" value="SSR_resolvase"/>
</dbReference>
<dbReference type="Pfam" id="PF00239">
    <property type="entry name" value="Resolvase"/>
    <property type="match status" value="1"/>
</dbReference>
<evidence type="ECO:0000259" key="1">
    <source>
        <dbReference type="PROSITE" id="PS51736"/>
    </source>
</evidence>
<dbReference type="CDD" id="cd03768">
    <property type="entry name" value="SR_ResInv"/>
    <property type="match status" value="1"/>
</dbReference>
<dbReference type="RefSeq" id="WP_089680225.1">
    <property type="nucleotide sequence ID" value="NZ_FNFO01000002.1"/>
</dbReference>
<gene>
    <name evidence="2" type="ORF">SAMN05421823_102510</name>
</gene>
<organism evidence="2 3">
    <name type="scientific">Catalinimonas alkaloidigena</name>
    <dbReference type="NCBI Taxonomy" id="1075417"/>
    <lineage>
        <taxon>Bacteria</taxon>
        <taxon>Pseudomonadati</taxon>
        <taxon>Bacteroidota</taxon>
        <taxon>Cytophagia</taxon>
        <taxon>Cytophagales</taxon>
        <taxon>Catalimonadaceae</taxon>
        <taxon>Catalinimonas</taxon>
    </lineage>
</organism>
<dbReference type="STRING" id="1075417.SAMN05421823_102510"/>
<reference evidence="2 3" key="1">
    <citation type="submission" date="2016-10" db="EMBL/GenBank/DDBJ databases">
        <authorList>
            <person name="de Groot N.N."/>
        </authorList>
    </citation>
    <scope>NUCLEOTIDE SEQUENCE [LARGE SCALE GENOMIC DNA]</scope>
    <source>
        <strain evidence="2 3">DSM 25186</strain>
    </source>
</reference>
<dbReference type="AlphaFoldDB" id="A0A1G9B6D7"/>
<dbReference type="SUPFAM" id="SSF53041">
    <property type="entry name" value="Resolvase-like"/>
    <property type="match status" value="1"/>
</dbReference>
<dbReference type="SMART" id="SM00857">
    <property type="entry name" value="Resolvase"/>
    <property type="match status" value="1"/>
</dbReference>
<sequence length="218" mass="24185">MENFPAIPVALFARVSTNRQDAQRQIDDLQAYADRQGYRVVATELEAISGATKTTKRPHLQALLAAGAAGTIQKVLVTEISRLGRNTLEVLQVLERFTEVGVSVYVANYNLETLTAGRSPAAKKKNPMAQLMFTMLAEFARLERETLVERTISGMQAAKRKGKHIGRPRGSTKTKDQLLKEYPGVVRDLREGLSLRKIAKIREVSVDTVQKVKKLLAV</sequence>
<feature type="domain" description="Resolvase/invertase-type recombinase catalytic" evidence="1">
    <location>
        <begin position="8"/>
        <end position="162"/>
    </location>
</feature>
<name>A0A1G9B6D7_9BACT</name>
<keyword evidence="3" id="KW-1185">Reference proteome</keyword>
<evidence type="ECO:0000313" key="3">
    <source>
        <dbReference type="Proteomes" id="UP000198510"/>
    </source>
</evidence>
<evidence type="ECO:0000313" key="2">
    <source>
        <dbReference type="EMBL" id="SDK34435.1"/>
    </source>
</evidence>
<dbReference type="InterPro" id="IPR036162">
    <property type="entry name" value="Resolvase-like_N_sf"/>
</dbReference>
<dbReference type="PANTHER" id="PTHR30461:SF19">
    <property type="entry name" value="SITE-SPECIFIC RECOMBINASE RESOLVASE FAMILY"/>
    <property type="match status" value="1"/>
</dbReference>
<dbReference type="GO" id="GO:0000150">
    <property type="term" value="F:DNA strand exchange activity"/>
    <property type="evidence" value="ECO:0007669"/>
    <property type="project" value="InterPro"/>
</dbReference>
<dbReference type="OrthoDB" id="9797501at2"/>
<dbReference type="GO" id="GO:0003677">
    <property type="term" value="F:DNA binding"/>
    <property type="evidence" value="ECO:0007669"/>
    <property type="project" value="InterPro"/>
</dbReference>